<dbReference type="Pfam" id="PF08665">
    <property type="entry name" value="PglZ"/>
    <property type="match status" value="1"/>
</dbReference>
<dbReference type="RefSeq" id="WP_097010496.1">
    <property type="nucleotide sequence ID" value="NZ_LT907975.1"/>
</dbReference>
<sequence>MDASKITESLSKLFHAEGCRIVFWNDPDQEFLETVAELDLDGVTLINSDNESLLELKVKLELEDTTRKYLIYSPTIEPAPEDDWLLDIRLYSRSFHADRASILMGELGLTSQSMRAHLSDRKKFLNSKERVSRLKKLVASEDQERDIDMKIIAVLSRADQAGIFDILMKLFGEMCSDDTCDFKSPTKAWQDIEKFDLAPFFWDQMAKTFGYDAENPSLSDLLIRLLVNDFANTLHGDVPGPLAHFILTQKALATNASVFVSQWRSNLNHYRQYVTIAREIAKELRLDEHIVGYDEQALIDVMTFEEAERQIIRSLRTRITQGRLEKPEELGPVILRRKDGHWATIKLDEYGDNGNIYATTYDALDAVLELLTLRKQYDLGLSYATAQAMYQAYTSELYRFDQLYRLFHEKADTVELAGWDVLKDVQKVVESCYGGWYLDQLSVAWGGFIENASGQEDGLLQRWSISDVRNQQDFFTTQVKPILQSHPRSKVFVIISDALRYEVAEELTRDVNSKFRFKAQLSSQLGVLPSYTALGMASLLPRREYGYKEGTDQVQIDGQSCASLEQRGAILADVDGIAIKADALLAMNKEEGRELVRPWRVIYLYHDEIDDTGDTRSSEGRAFLAARNTINKISRLISFIVNSLNGSNVFVTADHGFIYQDTPPTSLERSDLGIKPEGVIKAKKRYVIGKDLGVSEKAWHGSTRTTAGTSDDMEFWIPKGINRFHFAGGARFIHGGALPQEIVVPIVQVKELEGKAAEKEAAKQVEVSLLGSTRKIVNYIQKFELIQTEKVAGKTIPRTLVISLRDGDTPISNEETVTFDSASDSMEERKRTVKLMLKKGDYNNRKEYSLVLRDPATQIEYERVPMTIDLAFINDF</sequence>
<dbReference type="KEGG" id="pprf:DPRO_0314"/>
<gene>
    <name evidence="1" type="ORF">DPRO_0314</name>
</gene>
<dbReference type="AlphaFoldDB" id="A0A2C8F3M6"/>
<accession>A0A2C8F3M6</accession>
<dbReference type="Proteomes" id="UP000219215">
    <property type="component" value="Chromosome DPRO"/>
</dbReference>
<dbReference type="InterPro" id="IPR014060">
    <property type="entry name" value="PglZ"/>
</dbReference>
<protein>
    <submittedName>
        <fullName evidence="1">Uncharacterized protein</fullName>
    </submittedName>
</protein>
<dbReference type="OrthoDB" id="9769734at2"/>
<dbReference type="EMBL" id="LT907975">
    <property type="protein sequence ID" value="SOB57193.1"/>
    <property type="molecule type" value="Genomic_DNA"/>
</dbReference>
<evidence type="ECO:0000313" key="2">
    <source>
        <dbReference type="Proteomes" id="UP000219215"/>
    </source>
</evidence>
<proteinExistence type="predicted"/>
<reference evidence="2" key="1">
    <citation type="submission" date="2017-09" db="EMBL/GenBank/DDBJ databases">
        <authorList>
            <person name="Regsiter A."/>
            <person name="William W."/>
        </authorList>
    </citation>
    <scope>NUCLEOTIDE SEQUENCE [LARGE SCALE GENOMIC DNA]</scope>
    <source>
        <strain evidence="2">500-1</strain>
    </source>
</reference>
<dbReference type="NCBIfam" id="TIGR02687">
    <property type="entry name" value="BREX-1 system phosphatase PglZ type A"/>
    <property type="match status" value="1"/>
</dbReference>
<keyword evidence="2" id="KW-1185">Reference proteome</keyword>
<name>A0A2C8F3M6_9BACT</name>
<evidence type="ECO:0000313" key="1">
    <source>
        <dbReference type="EMBL" id="SOB57193.1"/>
    </source>
</evidence>
<organism evidence="1 2">
    <name type="scientific">Pseudodesulfovibrio profundus</name>
    <dbReference type="NCBI Taxonomy" id="57320"/>
    <lineage>
        <taxon>Bacteria</taxon>
        <taxon>Pseudomonadati</taxon>
        <taxon>Thermodesulfobacteriota</taxon>
        <taxon>Desulfovibrionia</taxon>
        <taxon>Desulfovibrionales</taxon>
        <taxon>Desulfovibrionaceae</taxon>
    </lineage>
</organism>